<dbReference type="Proteomes" id="UP000037510">
    <property type="component" value="Unassembled WGS sequence"/>
</dbReference>
<protein>
    <submittedName>
        <fullName evidence="2">Acyl-CoA dehydrogenase</fullName>
    </submittedName>
</protein>
<name>A0A0L7L7W9_OPEBR</name>
<evidence type="ECO:0000313" key="3">
    <source>
        <dbReference type="Proteomes" id="UP000037510"/>
    </source>
</evidence>
<dbReference type="EMBL" id="JTDY01002429">
    <property type="protein sequence ID" value="KOB71434.1"/>
    <property type="molecule type" value="Genomic_DNA"/>
</dbReference>
<comment type="caution">
    <text evidence="2">The sequence shown here is derived from an EMBL/GenBank/DDBJ whole genome shotgun (WGS) entry which is preliminary data.</text>
</comment>
<evidence type="ECO:0000256" key="1">
    <source>
        <dbReference type="SAM" id="MobiDB-lite"/>
    </source>
</evidence>
<keyword evidence="3" id="KW-1185">Reference proteome</keyword>
<reference evidence="2 3" key="1">
    <citation type="journal article" date="2015" name="Genome Biol. Evol.">
        <title>The genome of winter moth (Operophtera brumata) provides a genomic perspective on sexual dimorphism and phenology.</title>
        <authorList>
            <person name="Derks M.F."/>
            <person name="Smit S."/>
            <person name="Salis L."/>
            <person name="Schijlen E."/>
            <person name="Bossers A."/>
            <person name="Mateman C."/>
            <person name="Pijl A.S."/>
            <person name="de Ridder D."/>
            <person name="Groenen M.A."/>
            <person name="Visser M.E."/>
            <person name="Megens H.J."/>
        </authorList>
    </citation>
    <scope>NUCLEOTIDE SEQUENCE [LARGE SCALE GENOMIC DNA]</scope>
    <source>
        <strain evidence="2">WM2013NL</strain>
        <tissue evidence="2">Head and thorax</tissue>
    </source>
</reference>
<sequence length="59" mass="6667">MLTQSRDYIECSKSACLASRWSTPRLSSPQPPASARSPSTTSPNTPSDFARLSYYYEYR</sequence>
<feature type="compositionally biased region" description="Low complexity" evidence="1">
    <location>
        <begin position="24"/>
        <end position="47"/>
    </location>
</feature>
<gene>
    <name evidence="2" type="ORF">OBRU01_13724</name>
</gene>
<proteinExistence type="predicted"/>
<organism evidence="2 3">
    <name type="scientific">Operophtera brumata</name>
    <name type="common">Winter moth</name>
    <name type="synonym">Phalaena brumata</name>
    <dbReference type="NCBI Taxonomy" id="104452"/>
    <lineage>
        <taxon>Eukaryota</taxon>
        <taxon>Metazoa</taxon>
        <taxon>Ecdysozoa</taxon>
        <taxon>Arthropoda</taxon>
        <taxon>Hexapoda</taxon>
        <taxon>Insecta</taxon>
        <taxon>Pterygota</taxon>
        <taxon>Neoptera</taxon>
        <taxon>Endopterygota</taxon>
        <taxon>Lepidoptera</taxon>
        <taxon>Glossata</taxon>
        <taxon>Ditrysia</taxon>
        <taxon>Geometroidea</taxon>
        <taxon>Geometridae</taxon>
        <taxon>Larentiinae</taxon>
        <taxon>Operophtera</taxon>
    </lineage>
</organism>
<dbReference type="AlphaFoldDB" id="A0A0L7L7W9"/>
<feature type="region of interest" description="Disordered" evidence="1">
    <location>
        <begin position="22"/>
        <end position="48"/>
    </location>
</feature>
<evidence type="ECO:0000313" key="2">
    <source>
        <dbReference type="EMBL" id="KOB71434.1"/>
    </source>
</evidence>
<accession>A0A0L7L7W9</accession>